<name>A0A0A1GYB6_9LACO</name>
<dbReference type="Proteomes" id="UP000031620">
    <property type="component" value="Chromosome"/>
</dbReference>
<dbReference type="STRING" id="1291742.LOOC260_114120"/>
<protein>
    <submittedName>
        <fullName evidence="1">Uncharacterized protein</fullName>
    </submittedName>
</protein>
<accession>A0A0A1GYB6</accession>
<dbReference type="AlphaFoldDB" id="A0A0A1GYB6"/>
<dbReference type="KEGG" id="lho:LOOC260_114120"/>
<evidence type="ECO:0000313" key="2">
    <source>
        <dbReference type="Proteomes" id="UP000031620"/>
    </source>
</evidence>
<gene>
    <name evidence="1" type="ORF">LOOC260_114120</name>
</gene>
<reference evidence="1 2" key="1">
    <citation type="submission" date="2014-11" db="EMBL/GenBank/DDBJ databases">
        <title>Complete genome sequence and analysis of Lactobacillus hokkaidonensis LOOC260T.</title>
        <authorList>
            <person name="Tanizawa Y."/>
            <person name="Tohno M."/>
            <person name="Kaminuma E."/>
            <person name="Nakamura Y."/>
            <person name="Arita M."/>
        </authorList>
    </citation>
    <scope>NUCLEOTIDE SEQUENCE [LARGE SCALE GENOMIC DNA]</scope>
    <source>
        <strain evidence="1 2">LOOC260</strain>
    </source>
</reference>
<evidence type="ECO:0000313" key="1">
    <source>
        <dbReference type="EMBL" id="BAP85948.1"/>
    </source>
</evidence>
<dbReference type="EMBL" id="AP014680">
    <property type="protein sequence ID" value="BAP85948.1"/>
    <property type="molecule type" value="Genomic_DNA"/>
</dbReference>
<sequence length="251" mass="27564">MSMSNSDLQNAVQELSSRLATHIGGGDNAHLSVDRQHSGFMTSVDYLSLLEAMGYRSQLADGTDVFTLKPGHYVGKNLVNSSLGPADGSTLMIDVYQYREYYTQIYETVSASGKLFVYTKHVGADGKTNTYAPSGWASIERTVTLWEGSVSDINTKLVFADNIQIYPFLKITTLNPVSNTIKKHLIKNQQEINVNDFYITSTSNGLVMFDMRIFIALSGNIEYSHGTDIKSSDVTPHAGPAMSLLKIEGVL</sequence>
<dbReference type="RefSeq" id="WP_041093942.1">
    <property type="nucleotide sequence ID" value="NZ_AP014680.1"/>
</dbReference>
<proteinExistence type="predicted"/>
<dbReference type="HOGENOM" id="CLU_1106056_0_0_9"/>
<organism evidence="1 2">
    <name type="scientific">Paucilactobacillus hokkaidonensis JCM 18461</name>
    <dbReference type="NCBI Taxonomy" id="1291742"/>
    <lineage>
        <taxon>Bacteria</taxon>
        <taxon>Bacillati</taxon>
        <taxon>Bacillota</taxon>
        <taxon>Bacilli</taxon>
        <taxon>Lactobacillales</taxon>
        <taxon>Lactobacillaceae</taxon>
        <taxon>Paucilactobacillus</taxon>
    </lineage>
</organism>